<reference evidence="2 3" key="1">
    <citation type="submission" date="2019-02" db="EMBL/GenBank/DDBJ databases">
        <title>Deep-cultivation of Planctomycetes and their phenomic and genomic characterization uncovers novel biology.</title>
        <authorList>
            <person name="Wiegand S."/>
            <person name="Jogler M."/>
            <person name="Boedeker C."/>
            <person name="Pinto D."/>
            <person name="Vollmers J."/>
            <person name="Rivas-Marin E."/>
            <person name="Kohn T."/>
            <person name="Peeters S.H."/>
            <person name="Heuer A."/>
            <person name="Rast P."/>
            <person name="Oberbeckmann S."/>
            <person name="Bunk B."/>
            <person name="Jeske O."/>
            <person name="Meyerdierks A."/>
            <person name="Storesund J.E."/>
            <person name="Kallscheuer N."/>
            <person name="Luecker S."/>
            <person name="Lage O.M."/>
            <person name="Pohl T."/>
            <person name="Merkel B.J."/>
            <person name="Hornburger P."/>
            <person name="Mueller R.-W."/>
            <person name="Bruemmer F."/>
            <person name="Labrenz M."/>
            <person name="Spormann A.M."/>
            <person name="Op den Camp H."/>
            <person name="Overmann J."/>
            <person name="Amann R."/>
            <person name="Jetten M.S.M."/>
            <person name="Mascher T."/>
            <person name="Medema M.H."/>
            <person name="Devos D.P."/>
            <person name="Kaster A.-K."/>
            <person name="Ovreas L."/>
            <person name="Rohde M."/>
            <person name="Galperin M.Y."/>
            <person name="Jogler C."/>
        </authorList>
    </citation>
    <scope>NUCLEOTIDE SEQUENCE [LARGE SCALE GENOMIC DNA]</scope>
    <source>
        <strain evidence="2 3">Poly30</strain>
    </source>
</reference>
<keyword evidence="3" id="KW-1185">Reference proteome</keyword>
<dbReference type="EMBL" id="CP036434">
    <property type="protein sequence ID" value="QDV08515.1"/>
    <property type="molecule type" value="Genomic_DNA"/>
</dbReference>
<evidence type="ECO:0000313" key="2">
    <source>
        <dbReference type="EMBL" id="QDV08515.1"/>
    </source>
</evidence>
<sequence length="317" mass="33006">MSPLSQTILCCVASVVLGSSQDGGVETPDLADSARVTSQLKPEGTAAAASIGVGGHLVWRVTIDDPERDGVALTEPALGPEWAVIDGPTDLLDPSQPKEERPDLDRTWTIMPLAGGVLATPALTATFADGAVAQVPAASVEVVPSLGETEDVPRPLLGFREAPDRRVGDPRAALLVLGGVLIALVGLLVWRSAAKRRASARPASPAEPSAMDQIAGLEKSELPASARMAALAPLFRRAFDVALAPAERQRRAALTDEAWAREVENGHPDAASLLVELSAYRYGGGEPTSFAVKDAIERATRLAKAPSATADQPEEAA</sequence>
<feature type="transmembrane region" description="Helical" evidence="1">
    <location>
        <begin position="172"/>
        <end position="190"/>
    </location>
</feature>
<name>A0A518EWQ2_9BACT</name>
<organism evidence="2 3">
    <name type="scientific">Saltatorellus ferox</name>
    <dbReference type="NCBI Taxonomy" id="2528018"/>
    <lineage>
        <taxon>Bacteria</taxon>
        <taxon>Pseudomonadati</taxon>
        <taxon>Planctomycetota</taxon>
        <taxon>Planctomycetia</taxon>
        <taxon>Planctomycetia incertae sedis</taxon>
        <taxon>Saltatorellus</taxon>
    </lineage>
</organism>
<evidence type="ECO:0000256" key="1">
    <source>
        <dbReference type="SAM" id="Phobius"/>
    </source>
</evidence>
<evidence type="ECO:0000313" key="3">
    <source>
        <dbReference type="Proteomes" id="UP000320390"/>
    </source>
</evidence>
<keyword evidence="1" id="KW-0472">Membrane</keyword>
<keyword evidence="1" id="KW-0812">Transmembrane</keyword>
<keyword evidence="1" id="KW-1133">Transmembrane helix</keyword>
<protein>
    <submittedName>
        <fullName evidence="2">Uncharacterized protein</fullName>
    </submittedName>
</protein>
<dbReference type="AlphaFoldDB" id="A0A518EWQ2"/>
<dbReference type="RefSeq" id="WP_145201318.1">
    <property type="nucleotide sequence ID" value="NZ_CP036434.1"/>
</dbReference>
<proteinExistence type="predicted"/>
<dbReference type="Proteomes" id="UP000320390">
    <property type="component" value="Chromosome"/>
</dbReference>
<accession>A0A518EWQ2</accession>
<gene>
    <name evidence="2" type="ORF">Poly30_40630</name>
</gene>